<dbReference type="InterPro" id="IPR001005">
    <property type="entry name" value="SANT/Myb"/>
</dbReference>
<dbReference type="PROSITE" id="PS51029">
    <property type="entry name" value="MADF"/>
    <property type="match status" value="1"/>
</dbReference>
<dbReference type="PANTHER" id="PTHR12243:SF67">
    <property type="entry name" value="COREPRESSOR OF PANGOLIN, ISOFORM A-RELATED"/>
    <property type="match status" value="1"/>
</dbReference>
<dbReference type="SMART" id="SM00595">
    <property type="entry name" value="MADF"/>
    <property type="match status" value="1"/>
</dbReference>
<proteinExistence type="predicted"/>
<feature type="domain" description="MADF" evidence="3">
    <location>
        <begin position="15"/>
        <end position="101"/>
    </location>
</feature>
<evidence type="ECO:0008006" key="6">
    <source>
        <dbReference type="Google" id="ProtNLM"/>
    </source>
</evidence>
<accession>A0ABD1E570</accession>
<dbReference type="Gene3D" id="1.10.10.60">
    <property type="entry name" value="Homeodomain-like"/>
    <property type="match status" value="1"/>
</dbReference>
<dbReference type="EMBL" id="JBDJPC010000011">
    <property type="protein sequence ID" value="KAL1489832.1"/>
    <property type="molecule type" value="Genomic_DNA"/>
</dbReference>
<comment type="subcellular location">
    <subcellularLocation>
        <location evidence="1">Nucleus</location>
    </subcellularLocation>
</comment>
<keyword evidence="5" id="KW-1185">Reference proteome</keyword>
<gene>
    <name evidence="4" type="ORF">ABEB36_013764</name>
</gene>
<name>A0ABD1E570_HYPHA</name>
<dbReference type="SUPFAM" id="SSF46689">
    <property type="entry name" value="Homeodomain-like"/>
    <property type="match status" value="1"/>
</dbReference>
<organism evidence="4 5">
    <name type="scientific">Hypothenemus hampei</name>
    <name type="common">Coffee berry borer</name>
    <dbReference type="NCBI Taxonomy" id="57062"/>
    <lineage>
        <taxon>Eukaryota</taxon>
        <taxon>Metazoa</taxon>
        <taxon>Ecdysozoa</taxon>
        <taxon>Arthropoda</taxon>
        <taxon>Hexapoda</taxon>
        <taxon>Insecta</taxon>
        <taxon>Pterygota</taxon>
        <taxon>Neoptera</taxon>
        <taxon>Endopterygota</taxon>
        <taxon>Coleoptera</taxon>
        <taxon>Polyphaga</taxon>
        <taxon>Cucujiformia</taxon>
        <taxon>Curculionidae</taxon>
        <taxon>Scolytinae</taxon>
        <taxon>Hypothenemus</taxon>
    </lineage>
</organism>
<dbReference type="InterPro" id="IPR006578">
    <property type="entry name" value="MADF-dom"/>
</dbReference>
<dbReference type="PROSITE" id="PS50090">
    <property type="entry name" value="MYB_LIKE"/>
    <property type="match status" value="1"/>
</dbReference>
<protein>
    <recommendedName>
        <fullName evidence="6">MADF domain-containing protein</fullName>
    </recommendedName>
</protein>
<evidence type="ECO:0000259" key="3">
    <source>
        <dbReference type="PROSITE" id="PS51029"/>
    </source>
</evidence>
<dbReference type="InterPro" id="IPR009057">
    <property type="entry name" value="Homeodomain-like_sf"/>
</dbReference>
<comment type="caution">
    <text evidence="4">The sequence shown here is derived from an EMBL/GenBank/DDBJ whole genome shotgun (WGS) entry which is preliminary data.</text>
</comment>
<evidence type="ECO:0000313" key="4">
    <source>
        <dbReference type="EMBL" id="KAL1489832.1"/>
    </source>
</evidence>
<evidence type="ECO:0000259" key="2">
    <source>
        <dbReference type="PROSITE" id="PS50090"/>
    </source>
</evidence>
<dbReference type="PANTHER" id="PTHR12243">
    <property type="entry name" value="MADF DOMAIN TRANSCRIPTION FACTOR"/>
    <property type="match status" value="1"/>
</dbReference>
<sequence>MCSEQREWSSEHDELLIDFVKNHECLFNIQCKDYRKTQLKQGYWKELSKILVNRTDIECSKRWAYVRDYYIRRRGKPGTESSGEAAKKRSKQLSFLDSLSSGKRRLKATLK</sequence>
<dbReference type="GO" id="GO:0005634">
    <property type="term" value="C:nucleus"/>
    <property type="evidence" value="ECO:0007669"/>
    <property type="project" value="UniProtKB-SubCell"/>
</dbReference>
<dbReference type="Pfam" id="PF10545">
    <property type="entry name" value="MADF_DNA_bdg"/>
    <property type="match status" value="1"/>
</dbReference>
<feature type="domain" description="Myb-like" evidence="2">
    <location>
        <begin position="8"/>
        <end position="67"/>
    </location>
</feature>
<dbReference type="InterPro" id="IPR039353">
    <property type="entry name" value="TF_Adf1"/>
</dbReference>
<dbReference type="Proteomes" id="UP001566132">
    <property type="component" value="Unassembled WGS sequence"/>
</dbReference>
<dbReference type="AlphaFoldDB" id="A0ABD1E570"/>
<evidence type="ECO:0000313" key="5">
    <source>
        <dbReference type="Proteomes" id="UP001566132"/>
    </source>
</evidence>
<reference evidence="4 5" key="1">
    <citation type="submission" date="2024-05" db="EMBL/GenBank/DDBJ databases">
        <title>Genetic variation in Jamaican populations of the coffee berry borer (Hypothenemus hampei).</title>
        <authorList>
            <person name="Errbii M."/>
            <person name="Myrie A."/>
        </authorList>
    </citation>
    <scope>NUCLEOTIDE SEQUENCE [LARGE SCALE GENOMIC DNA]</scope>
    <source>
        <strain evidence="4">JA-Hopewell-2020-01-JO</strain>
        <tissue evidence="4">Whole body</tissue>
    </source>
</reference>
<evidence type="ECO:0000256" key="1">
    <source>
        <dbReference type="ARBA" id="ARBA00004123"/>
    </source>
</evidence>